<protein>
    <submittedName>
        <fullName evidence="8">2OG-Fe(II) oxygenase</fullName>
    </submittedName>
</protein>
<dbReference type="PROSITE" id="PS51471">
    <property type="entry name" value="FE2OG_OXY"/>
    <property type="match status" value="1"/>
</dbReference>
<dbReference type="KEGG" id="phao:HF685_12685"/>
<comment type="cofactor">
    <cofactor evidence="1">
        <name>L-ascorbate</name>
        <dbReference type="ChEBI" id="CHEBI:38290"/>
    </cofactor>
</comment>
<proteinExistence type="predicted"/>
<accession>A0A6H2DPH3</accession>
<evidence type="ECO:0000256" key="4">
    <source>
        <dbReference type="ARBA" id="ARBA00022964"/>
    </source>
</evidence>
<keyword evidence="4" id="KW-0223">Dioxygenase</keyword>
<reference evidence="8 9" key="1">
    <citation type="submission" date="2020-04" db="EMBL/GenBank/DDBJ databases">
        <title>Genome sequence for Sphingorhabdus sp. strain M1.</title>
        <authorList>
            <person name="Park S.-J."/>
        </authorList>
    </citation>
    <scope>NUCLEOTIDE SEQUENCE [LARGE SCALE GENOMIC DNA]</scope>
    <source>
        <strain evidence="8 9">JK6</strain>
    </source>
</reference>
<organism evidence="8 9">
    <name type="scientific">Parasphingorhabdus halotolerans</name>
    <dbReference type="NCBI Taxonomy" id="2725558"/>
    <lineage>
        <taxon>Bacteria</taxon>
        <taxon>Pseudomonadati</taxon>
        <taxon>Pseudomonadota</taxon>
        <taxon>Alphaproteobacteria</taxon>
        <taxon>Sphingomonadales</taxon>
        <taxon>Sphingomonadaceae</taxon>
        <taxon>Parasphingorhabdus</taxon>
    </lineage>
</organism>
<keyword evidence="9" id="KW-1185">Reference proteome</keyword>
<keyword evidence="5" id="KW-0560">Oxidoreductase</keyword>
<keyword evidence="6" id="KW-0408">Iron</keyword>
<evidence type="ECO:0000256" key="3">
    <source>
        <dbReference type="ARBA" id="ARBA00022896"/>
    </source>
</evidence>
<evidence type="ECO:0000313" key="9">
    <source>
        <dbReference type="Proteomes" id="UP000501600"/>
    </source>
</evidence>
<evidence type="ECO:0000256" key="6">
    <source>
        <dbReference type="ARBA" id="ARBA00023004"/>
    </source>
</evidence>
<dbReference type="InterPro" id="IPR045054">
    <property type="entry name" value="P4HA-like"/>
</dbReference>
<feature type="domain" description="Fe2OG dioxygenase" evidence="7">
    <location>
        <begin position="116"/>
        <end position="226"/>
    </location>
</feature>
<dbReference type="GO" id="GO:0005506">
    <property type="term" value="F:iron ion binding"/>
    <property type="evidence" value="ECO:0007669"/>
    <property type="project" value="InterPro"/>
</dbReference>
<evidence type="ECO:0000256" key="1">
    <source>
        <dbReference type="ARBA" id="ARBA00001961"/>
    </source>
</evidence>
<dbReference type="Gene3D" id="2.60.120.620">
    <property type="entry name" value="q2cbj1_9rhob like domain"/>
    <property type="match status" value="1"/>
</dbReference>
<gene>
    <name evidence="8" type="ORF">HF685_12685</name>
</gene>
<dbReference type="PANTHER" id="PTHR10869:SF246">
    <property type="entry name" value="TRANSMEMBRANE PROLYL 4-HYDROXYLASE"/>
    <property type="match status" value="1"/>
</dbReference>
<dbReference type="RefSeq" id="WP_168820305.1">
    <property type="nucleotide sequence ID" value="NZ_CP051217.1"/>
</dbReference>
<dbReference type="EMBL" id="CP051217">
    <property type="protein sequence ID" value="QJB70037.1"/>
    <property type="molecule type" value="Genomic_DNA"/>
</dbReference>
<sequence>MPTIKPLSKQDTLKYANPKRMAEIGRDVTDTLNANPHVQWLESPHVQLYVCQNFLSDKDCDLLVKMIDADSQPSTLYEGTEKEGYRTSDSCNVDPHDPDIKRIDQMICDLMGIPASHSEILQGQRYKVGQEFKDHHDFFHESEQYWPTEARAGGQRTWTAMAYLNEPEEGGGTAFPQLTYSVAPRKGMLLMWNNMGIDGKPNLNTLHAGTPVIRGTKYIITKWFRLNAWRGAPTN</sequence>
<dbReference type="InterPro" id="IPR005123">
    <property type="entry name" value="Oxoglu/Fe-dep_dioxygenase_dom"/>
</dbReference>
<evidence type="ECO:0000313" key="8">
    <source>
        <dbReference type="EMBL" id="QJB70037.1"/>
    </source>
</evidence>
<dbReference type="GO" id="GO:0004656">
    <property type="term" value="F:procollagen-proline 4-dioxygenase activity"/>
    <property type="evidence" value="ECO:0007669"/>
    <property type="project" value="TreeGrafter"/>
</dbReference>
<dbReference type="Pfam" id="PF13640">
    <property type="entry name" value="2OG-FeII_Oxy_3"/>
    <property type="match status" value="1"/>
</dbReference>
<dbReference type="PANTHER" id="PTHR10869">
    <property type="entry name" value="PROLYL 4-HYDROXYLASE ALPHA SUBUNIT"/>
    <property type="match status" value="1"/>
</dbReference>
<dbReference type="InterPro" id="IPR006620">
    <property type="entry name" value="Pro_4_hyd_alph"/>
</dbReference>
<keyword evidence="3" id="KW-0847">Vitamin C</keyword>
<evidence type="ECO:0000256" key="5">
    <source>
        <dbReference type="ARBA" id="ARBA00023002"/>
    </source>
</evidence>
<evidence type="ECO:0000256" key="2">
    <source>
        <dbReference type="ARBA" id="ARBA00022723"/>
    </source>
</evidence>
<evidence type="ECO:0000259" key="7">
    <source>
        <dbReference type="PROSITE" id="PS51471"/>
    </source>
</evidence>
<dbReference type="InterPro" id="IPR044862">
    <property type="entry name" value="Pro_4_hyd_alph_FE2OG_OXY"/>
</dbReference>
<keyword evidence="2" id="KW-0479">Metal-binding</keyword>
<dbReference type="AlphaFoldDB" id="A0A6H2DPH3"/>
<name>A0A6H2DPH3_9SPHN</name>
<dbReference type="SMART" id="SM00702">
    <property type="entry name" value="P4Hc"/>
    <property type="match status" value="1"/>
</dbReference>
<dbReference type="GO" id="GO:0031418">
    <property type="term" value="F:L-ascorbic acid binding"/>
    <property type="evidence" value="ECO:0007669"/>
    <property type="project" value="UniProtKB-KW"/>
</dbReference>
<dbReference type="Proteomes" id="UP000501600">
    <property type="component" value="Chromosome"/>
</dbReference>